<reference evidence="1 2" key="1">
    <citation type="submission" date="2016-12" db="EMBL/GenBank/DDBJ databases">
        <title>The genomes of Aspergillus section Nigri reveals drivers in fungal speciation.</title>
        <authorList>
            <consortium name="DOE Joint Genome Institute"/>
            <person name="Vesth T.C."/>
            <person name="Nybo J."/>
            <person name="Theobald S."/>
            <person name="Brandl J."/>
            <person name="Frisvad J.C."/>
            <person name="Nielsen K.F."/>
            <person name="Lyhne E.K."/>
            <person name="Kogle M.E."/>
            <person name="Kuo A."/>
            <person name="Riley R."/>
            <person name="Clum A."/>
            <person name="Nolan M."/>
            <person name="Lipzen A."/>
            <person name="Salamov A."/>
            <person name="Henrissat B."/>
            <person name="Wiebenga A."/>
            <person name="De Vries R.P."/>
            <person name="Grigoriev I.V."/>
            <person name="Mortensen U.H."/>
            <person name="Andersen M.R."/>
            <person name="Baker S.E."/>
        </authorList>
    </citation>
    <scope>NUCLEOTIDE SEQUENCE [LARGE SCALE GENOMIC DNA]</scope>
    <source>
        <strain evidence="1 2">CBS 121591</strain>
    </source>
</reference>
<proteinExistence type="predicted"/>
<keyword evidence="2" id="KW-1185">Reference proteome</keyword>
<accession>A0A319CJN7</accession>
<organism evidence="1 2">
    <name type="scientific">Aspergillus uvarum CBS 121591</name>
    <dbReference type="NCBI Taxonomy" id="1448315"/>
    <lineage>
        <taxon>Eukaryota</taxon>
        <taxon>Fungi</taxon>
        <taxon>Dikarya</taxon>
        <taxon>Ascomycota</taxon>
        <taxon>Pezizomycotina</taxon>
        <taxon>Eurotiomycetes</taxon>
        <taxon>Eurotiomycetidae</taxon>
        <taxon>Eurotiales</taxon>
        <taxon>Aspergillaceae</taxon>
        <taxon>Aspergillus</taxon>
        <taxon>Aspergillus subgen. Circumdati</taxon>
    </lineage>
</organism>
<protein>
    <submittedName>
        <fullName evidence="1">Uncharacterized protein</fullName>
    </submittedName>
</protein>
<dbReference type="GeneID" id="37132810"/>
<name>A0A319CJN7_9EURO</name>
<dbReference type="EMBL" id="KZ821678">
    <property type="protein sequence ID" value="PYH85865.1"/>
    <property type="molecule type" value="Genomic_DNA"/>
</dbReference>
<dbReference type="Proteomes" id="UP000248340">
    <property type="component" value="Unassembled WGS sequence"/>
</dbReference>
<dbReference type="RefSeq" id="XP_025496065.1">
    <property type="nucleotide sequence ID" value="XM_025630069.1"/>
</dbReference>
<gene>
    <name evidence="1" type="ORF">BO82DRAFT_140668</name>
</gene>
<sequence length="130" mass="14272">MVHSQHVIESATMSMPFSAHSSLLDKLSCVAIIKQENLLSFKALLFLLKARDHHPPSNLVATGMDAIHIGLVSRAIVLNFLSTRYMTLSGSSQTLVYMTILWSVMKIETRREILGKGAVTTADSEQVADS</sequence>
<dbReference type="AlphaFoldDB" id="A0A319CJN7"/>
<evidence type="ECO:0000313" key="2">
    <source>
        <dbReference type="Proteomes" id="UP000248340"/>
    </source>
</evidence>
<evidence type="ECO:0000313" key="1">
    <source>
        <dbReference type="EMBL" id="PYH85865.1"/>
    </source>
</evidence>
<dbReference type="VEuPathDB" id="FungiDB:BO82DRAFT_140668"/>